<keyword evidence="2" id="KW-1185">Reference proteome</keyword>
<dbReference type="EMBL" id="KV878209">
    <property type="protein sequence ID" value="OJJ41656.1"/>
    <property type="molecule type" value="Genomic_DNA"/>
</dbReference>
<evidence type="ECO:0000313" key="1">
    <source>
        <dbReference type="EMBL" id="OJJ41656.1"/>
    </source>
</evidence>
<evidence type="ECO:0000313" key="2">
    <source>
        <dbReference type="Proteomes" id="UP000184383"/>
    </source>
</evidence>
<sequence length="152" mass="17379">MEKGMTLMMVDYFSIIGVEQPLKAMGMDDSPMAGAFSMLFFPCDECFLLSTDTGFTTIINHNNNISPSILLLLLLQSYYHLKFGGYRIGRRVRTKIEILTAAQQDLNELAFLYRVFIPEGFDKPFFPSSLLFSFLFSLSFAHELMHHESTTH</sequence>
<name>A0A1L9S3C8_ASPWE</name>
<reference evidence="2" key="1">
    <citation type="journal article" date="2017" name="Genome Biol.">
        <title>Comparative genomics reveals high biological diversity and specific adaptations in the industrially and medically important fungal genus Aspergillus.</title>
        <authorList>
            <person name="de Vries R.P."/>
            <person name="Riley R."/>
            <person name="Wiebenga A."/>
            <person name="Aguilar-Osorio G."/>
            <person name="Amillis S."/>
            <person name="Uchima C.A."/>
            <person name="Anderluh G."/>
            <person name="Asadollahi M."/>
            <person name="Askin M."/>
            <person name="Barry K."/>
            <person name="Battaglia E."/>
            <person name="Bayram O."/>
            <person name="Benocci T."/>
            <person name="Braus-Stromeyer S.A."/>
            <person name="Caldana C."/>
            <person name="Canovas D."/>
            <person name="Cerqueira G.C."/>
            <person name="Chen F."/>
            <person name="Chen W."/>
            <person name="Choi C."/>
            <person name="Clum A."/>
            <person name="Dos Santos R.A."/>
            <person name="Damasio A.R."/>
            <person name="Diallinas G."/>
            <person name="Emri T."/>
            <person name="Fekete E."/>
            <person name="Flipphi M."/>
            <person name="Freyberg S."/>
            <person name="Gallo A."/>
            <person name="Gournas C."/>
            <person name="Habgood R."/>
            <person name="Hainaut M."/>
            <person name="Harispe M.L."/>
            <person name="Henrissat B."/>
            <person name="Hilden K.S."/>
            <person name="Hope R."/>
            <person name="Hossain A."/>
            <person name="Karabika E."/>
            <person name="Karaffa L."/>
            <person name="Karanyi Z."/>
            <person name="Krasevec N."/>
            <person name="Kuo A."/>
            <person name="Kusch H."/>
            <person name="LaButti K."/>
            <person name="Lagendijk E.L."/>
            <person name="Lapidus A."/>
            <person name="Levasseur A."/>
            <person name="Lindquist E."/>
            <person name="Lipzen A."/>
            <person name="Logrieco A.F."/>
            <person name="MacCabe A."/>
            <person name="Maekelae M.R."/>
            <person name="Malavazi I."/>
            <person name="Melin P."/>
            <person name="Meyer V."/>
            <person name="Mielnichuk N."/>
            <person name="Miskei M."/>
            <person name="Molnar A.P."/>
            <person name="Mule G."/>
            <person name="Ngan C.Y."/>
            <person name="Orejas M."/>
            <person name="Orosz E."/>
            <person name="Ouedraogo J.P."/>
            <person name="Overkamp K.M."/>
            <person name="Park H.-S."/>
            <person name="Perrone G."/>
            <person name="Piumi F."/>
            <person name="Punt P.J."/>
            <person name="Ram A.F."/>
            <person name="Ramon A."/>
            <person name="Rauscher S."/>
            <person name="Record E."/>
            <person name="Riano-Pachon D.M."/>
            <person name="Robert V."/>
            <person name="Roehrig J."/>
            <person name="Ruller R."/>
            <person name="Salamov A."/>
            <person name="Salih N.S."/>
            <person name="Samson R.A."/>
            <person name="Sandor E."/>
            <person name="Sanguinetti M."/>
            <person name="Schuetze T."/>
            <person name="Sepcic K."/>
            <person name="Shelest E."/>
            <person name="Sherlock G."/>
            <person name="Sophianopoulou V."/>
            <person name="Squina F.M."/>
            <person name="Sun H."/>
            <person name="Susca A."/>
            <person name="Todd R.B."/>
            <person name="Tsang A."/>
            <person name="Unkles S.E."/>
            <person name="van de Wiele N."/>
            <person name="van Rossen-Uffink D."/>
            <person name="Oliveira J.V."/>
            <person name="Vesth T.C."/>
            <person name="Visser J."/>
            <person name="Yu J.-H."/>
            <person name="Zhou M."/>
            <person name="Andersen M.R."/>
            <person name="Archer D.B."/>
            <person name="Baker S.E."/>
            <person name="Benoit I."/>
            <person name="Brakhage A.A."/>
            <person name="Braus G.H."/>
            <person name="Fischer R."/>
            <person name="Frisvad J.C."/>
            <person name="Goldman G.H."/>
            <person name="Houbraken J."/>
            <person name="Oakley B."/>
            <person name="Pocsi I."/>
            <person name="Scazzocchio C."/>
            <person name="Seiboth B."/>
            <person name="vanKuyk P.A."/>
            <person name="Wortman J."/>
            <person name="Dyer P.S."/>
            <person name="Grigoriev I.V."/>
        </authorList>
    </citation>
    <scope>NUCLEOTIDE SEQUENCE [LARGE SCALE GENOMIC DNA]</scope>
    <source>
        <strain evidence="2">DTO 134E9</strain>
    </source>
</reference>
<dbReference type="AlphaFoldDB" id="A0A1L9S3C8"/>
<accession>A0A1L9S3C8</accession>
<protein>
    <submittedName>
        <fullName evidence="1">Uncharacterized protein</fullName>
    </submittedName>
</protein>
<dbReference type="VEuPathDB" id="FungiDB:ASPWEDRAFT_280773"/>
<dbReference type="GeneID" id="63748935"/>
<dbReference type="Proteomes" id="UP000184383">
    <property type="component" value="Unassembled WGS sequence"/>
</dbReference>
<organism evidence="1 2">
    <name type="scientific">Aspergillus wentii DTO 134E9</name>
    <dbReference type="NCBI Taxonomy" id="1073089"/>
    <lineage>
        <taxon>Eukaryota</taxon>
        <taxon>Fungi</taxon>
        <taxon>Dikarya</taxon>
        <taxon>Ascomycota</taxon>
        <taxon>Pezizomycotina</taxon>
        <taxon>Eurotiomycetes</taxon>
        <taxon>Eurotiomycetidae</taxon>
        <taxon>Eurotiales</taxon>
        <taxon>Aspergillaceae</taxon>
        <taxon>Aspergillus</taxon>
        <taxon>Aspergillus subgen. Cremei</taxon>
    </lineage>
</organism>
<proteinExistence type="predicted"/>
<gene>
    <name evidence="1" type="ORF">ASPWEDRAFT_280773</name>
</gene>
<dbReference type="RefSeq" id="XP_040695332.1">
    <property type="nucleotide sequence ID" value="XM_040833087.1"/>
</dbReference>